<protein>
    <submittedName>
        <fullName evidence="1">Uncharacterized protein</fullName>
    </submittedName>
</protein>
<evidence type="ECO:0000313" key="2">
    <source>
        <dbReference type="Proteomes" id="UP000266861"/>
    </source>
</evidence>
<keyword evidence="2" id="KW-1185">Reference proteome</keyword>
<dbReference type="Proteomes" id="UP000266861">
    <property type="component" value="Unassembled WGS sequence"/>
</dbReference>
<proteinExistence type="predicted"/>
<dbReference type="EMBL" id="PQFF01000246">
    <property type="protein sequence ID" value="RHZ70609.1"/>
    <property type="molecule type" value="Genomic_DNA"/>
</dbReference>
<accession>A0A397I4L7</accession>
<dbReference type="AlphaFoldDB" id="A0A397I4L7"/>
<reference evidence="1 2" key="1">
    <citation type="submission" date="2018-08" db="EMBL/GenBank/DDBJ databases">
        <title>Genome and evolution of the arbuscular mycorrhizal fungus Diversispora epigaea (formerly Glomus versiforme) and its bacterial endosymbionts.</title>
        <authorList>
            <person name="Sun X."/>
            <person name="Fei Z."/>
            <person name="Harrison M."/>
        </authorList>
    </citation>
    <scope>NUCLEOTIDE SEQUENCE [LARGE SCALE GENOMIC DNA]</scope>
    <source>
        <strain evidence="1 2">IT104</strain>
    </source>
</reference>
<name>A0A397I4L7_9GLOM</name>
<organism evidence="1 2">
    <name type="scientific">Diversispora epigaea</name>
    <dbReference type="NCBI Taxonomy" id="1348612"/>
    <lineage>
        <taxon>Eukaryota</taxon>
        <taxon>Fungi</taxon>
        <taxon>Fungi incertae sedis</taxon>
        <taxon>Mucoromycota</taxon>
        <taxon>Glomeromycotina</taxon>
        <taxon>Glomeromycetes</taxon>
        <taxon>Diversisporales</taxon>
        <taxon>Diversisporaceae</taxon>
        <taxon>Diversispora</taxon>
    </lineage>
</organism>
<comment type="caution">
    <text evidence="1">The sequence shown here is derived from an EMBL/GenBank/DDBJ whole genome shotgun (WGS) entry which is preliminary data.</text>
</comment>
<sequence length="86" mass="9910">MTLGNREQYPRKTLIHSQLITFIEICSFSVSFGKVNRQDFKDNKCMMLSLGLVKNYSTIFENGIAARSILEISINFDQGEFPQLSW</sequence>
<evidence type="ECO:0000313" key="1">
    <source>
        <dbReference type="EMBL" id="RHZ70609.1"/>
    </source>
</evidence>
<gene>
    <name evidence="1" type="ORF">Glove_269g16</name>
</gene>